<feature type="non-terminal residue" evidence="7">
    <location>
        <position position="1"/>
    </location>
</feature>
<dbReference type="PANTHER" id="PTHR11911">
    <property type="entry name" value="INOSINE-5-MONOPHOSPHATE DEHYDROGENASE RELATED"/>
    <property type="match status" value="1"/>
</dbReference>
<comment type="similarity">
    <text evidence="1">Belongs to the IMPDH/GMPR family.</text>
</comment>
<dbReference type="Pfam" id="PF00571">
    <property type="entry name" value="CBS"/>
    <property type="match status" value="2"/>
</dbReference>
<comment type="caution">
    <text evidence="7">The sequence shown here is derived from an EMBL/GenBank/DDBJ whole genome shotgun (WGS) entry which is preliminary data.</text>
</comment>
<evidence type="ECO:0000256" key="4">
    <source>
        <dbReference type="ARBA" id="ARBA00023122"/>
    </source>
</evidence>
<evidence type="ECO:0000259" key="6">
    <source>
        <dbReference type="PROSITE" id="PS51371"/>
    </source>
</evidence>
<dbReference type="SUPFAM" id="SSF54631">
    <property type="entry name" value="CBS-domain pair"/>
    <property type="match status" value="1"/>
</dbReference>
<proteinExistence type="inferred from homology"/>
<feature type="domain" description="CBS" evidence="6">
    <location>
        <begin position="96"/>
        <end position="157"/>
    </location>
</feature>
<name>A0A7Y0XB06_VIBPH</name>
<dbReference type="Gene3D" id="3.20.20.70">
    <property type="entry name" value="Aldolase class I"/>
    <property type="match status" value="1"/>
</dbReference>
<keyword evidence="3" id="KW-0560">Oxidoreductase</keyword>
<evidence type="ECO:0000256" key="5">
    <source>
        <dbReference type="PROSITE-ProRule" id="PRU00703"/>
    </source>
</evidence>
<evidence type="ECO:0000313" key="7">
    <source>
        <dbReference type="EMBL" id="NMU82281.1"/>
    </source>
</evidence>
<dbReference type="InterPro" id="IPR005990">
    <property type="entry name" value="IMP_DH"/>
</dbReference>
<dbReference type="Pfam" id="PF00478">
    <property type="entry name" value="IMPDH"/>
    <property type="match status" value="1"/>
</dbReference>
<dbReference type="PROSITE" id="PS51371">
    <property type="entry name" value="CBS"/>
    <property type="match status" value="2"/>
</dbReference>
<feature type="non-terminal residue" evidence="7">
    <location>
        <position position="174"/>
    </location>
</feature>
<dbReference type="InterPro" id="IPR046342">
    <property type="entry name" value="CBS_dom_sf"/>
</dbReference>
<dbReference type="PANTHER" id="PTHR11911:SF111">
    <property type="entry name" value="INOSINE-5'-MONOPHOSPHATE DEHYDROGENASE"/>
    <property type="match status" value="1"/>
</dbReference>
<evidence type="ECO:0000256" key="3">
    <source>
        <dbReference type="ARBA" id="ARBA00023002"/>
    </source>
</evidence>
<dbReference type="InterPro" id="IPR001093">
    <property type="entry name" value="IMP_DH_GMPRt"/>
</dbReference>
<evidence type="ECO:0000256" key="1">
    <source>
        <dbReference type="ARBA" id="ARBA00005502"/>
    </source>
</evidence>
<gene>
    <name evidence="7" type="ORF">HKB16_05230</name>
</gene>
<reference evidence="7 8" key="1">
    <citation type="submission" date="2020-04" db="EMBL/GenBank/DDBJ databases">
        <title>Whole-genome sequencing of Vibrio spp. from China reveals different genetic environments of blaCTX-M-14 among diverse lineages.</title>
        <authorList>
            <person name="Zheng Z."/>
            <person name="Ye L."/>
            <person name="Chen S."/>
        </authorList>
    </citation>
    <scope>NUCLEOTIDE SEQUENCE [LARGE SCALE GENOMIC DNA]</scope>
    <source>
        <strain evidence="7 8">Vb0551</strain>
    </source>
</reference>
<accession>A0A7Y0XB06</accession>
<protein>
    <submittedName>
        <fullName evidence="7">CBS domain-containing protein</fullName>
    </submittedName>
</protein>
<dbReference type="GO" id="GO:0003938">
    <property type="term" value="F:IMP dehydrogenase activity"/>
    <property type="evidence" value="ECO:0007669"/>
    <property type="project" value="InterPro"/>
</dbReference>
<dbReference type="GO" id="GO:0046872">
    <property type="term" value="F:metal ion binding"/>
    <property type="evidence" value="ECO:0007669"/>
    <property type="project" value="UniProtKB-KW"/>
</dbReference>
<dbReference type="AlphaFoldDB" id="A0A7Y0XB06"/>
<evidence type="ECO:0000313" key="8">
    <source>
        <dbReference type="Proteomes" id="UP000518904"/>
    </source>
</evidence>
<dbReference type="Proteomes" id="UP000518904">
    <property type="component" value="Unassembled WGS sequence"/>
</dbReference>
<dbReference type="SMART" id="SM00116">
    <property type="entry name" value="CBS"/>
    <property type="match status" value="2"/>
</dbReference>
<organism evidence="7 8">
    <name type="scientific">Vibrio parahaemolyticus</name>
    <dbReference type="NCBI Taxonomy" id="670"/>
    <lineage>
        <taxon>Bacteria</taxon>
        <taxon>Pseudomonadati</taxon>
        <taxon>Pseudomonadota</taxon>
        <taxon>Gammaproteobacteria</taxon>
        <taxon>Vibrionales</taxon>
        <taxon>Vibrionaceae</taxon>
        <taxon>Vibrio</taxon>
    </lineage>
</organism>
<dbReference type="FunFam" id="3.20.20.70:FF:000424">
    <property type="entry name" value="Inosine-5'-monophosphate dehydrogenase 2"/>
    <property type="match status" value="1"/>
</dbReference>
<dbReference type="CDD" id="cd04601">
    <property type="entry name" value="CBS_pair_IMPDH"/>
    <property type="match status" value="1"/>
</dbReference>
<keyword evidence="2" id="KW-0479">Metal-binding</keyword>
<dbReference type="InterPro" id="IPR000644">
    <property type="entry name" value="CBS_dom"/>
</dbReference>
<keyword evidence="4 5" id="KW-0129">CBS domain</keyword>
<sequence>AIALAQEGGIGFIHKNMSIEQQAAEVRKVKKFEAGMVTDAVTVNPDATIADVVALTEKHGFAGFPVVTESNELVGIITGRDVRFVTDLSKKVSSVMTPKEKLAAVKEGATREEVQEKMHEARVEKVLVVNDEFQLTGMITAKDFHKAERKPNACKDERGRLRVGAAVGAGAGNE</sequence>
<feature type="domain" description="CBS" evidence="6">
    <location>
        <begin position="36"/>
        <end position="92"/>
    </location>
</feature>
<dbReference type="SMART" id="SM01240">
    <property type="entry name" value="IMPDH"/>
    <property type="match status" value="1"/>
</dbReference>
<evidence type="ECO:0000256" key="2">
    <source>
        <dbReference type="ARBA" id="ARBA00022723"/>
    </source>
</evidence>
<dbReference type="InterPro" id="IPR013785">
    <property type="entry name" value="Aldolase_TIM"/>
</dbReference>
<dbReference type="GO" id="GO:0006183">
    <property type="term" value="P:GTP biosynthetic process"/>
    <property type="evidence" value="ECO:0007669"/>
    <property type="project" value="TreeGrafter"/>
</dbReference>
<dbReference type="EMBL" id="JABCLB010000619">
    <property type="protein sequence ID" value="NMU82281.1"/>
    <property type="molecule type" value="Genomic_DNA"/>
</dbReference>